<dbReference type="AlphaFoldDB" id="A0A1Z2XN73"/>
<dbReference type="SMART" id="SM00530">
    <property type="entry name" value="HTH_XRE"/>
    <property type="match status" value="1"/>
</dbReference>
<accession>A0A1Z2XN73</accession>
<dbReference type="GO" id="GO:0003677">
    <property type="term" value="F:DNA binding"/>
    <property type="evidence" value="ECO:0007669"/>
    <property type="project" value="InterPro"/>
</dbReference>
<dbReference type="InterPro" id="IPR010982">
    <property type="entry name" value="Lambda_DNA-bd_dom_sf"/>
</dbReference>
<gene>
    <name evidence="2" type="ORF">ADH66_03780</name>
    <name evidence="3" type="ORF">I5Q82_13855</name>
</gene>
<name>A0A1Z2XN73_9FIRM</name>
<dbReference type="RefSeq" id="WP_066535526.1">
    <property type="nucleotide sequence ID" value="NZ_CP021422.1"/>
</dbReference>
<dbReference type="EMBL" id="CP021422">
    <property type="protein sequence ID" value="ASB39841.1"/>
    <property type="molecule type" value="Genomic_DNA"/>
</dbReference>
<dbReference type="EMBL" id="CP065321">
    <property type="protein sequence ID" value="QQR29131.1"/>
    <property type="molecule type" value="Genomic_DNA"/>
</dbReference>
<sequence length="113" mass="12697">MANIQDCPGFEPFGEDVKAARKKRRLSRQKAAEMAGISTVYLINIENNHIIPALPVIIQLIQIFNLPAAKYFNQLTAGEEHDQRQRISRKVMMCPEEHLPVIEGALDGAIESK</sequence>
<dbReference type="KEGG" id="amur:ADH66_03780"/>
<feature type="domain" description="HTH cro/C1-type" evidence="1">
    <location>
        <begin position="17"/>
        <end position="72"/>
    </location>
</feature>
<dbReference type="SUPFAM" id="SSF47413">
    <property type="entry name" value="lambda repressor-like DNA-binding domains"/>
    <property type="match status" value="1"/>
</dbReference>
<dbReference type="Proteomes" id="UP000596035">
    <property type="component" value="Chromosome"/>
</dbReference>
<dbReference type="Pfam" id="PF01381">
    <property type="entry name" value="HTH_3"/>
    <property type="match status" value="1"/>
</dbReference>
<organism evidence="3 5">
    <name type="scientific">Acutalibacter muris</name>
    <dbReference type="NCBI Taxonomy" id="1796620"/>
    <lineage>
        <taxon>Bacteria</taxon>
        <taxon>Bacillati</taxon>
        <taxon>Bacillota</taxon>
        <taxon>Clostridia</taxon>
        <taxon>Eubacteriales</taxon>
        <taxon>Acutalibacteraceae</taxon>
        <taxon>Acutalibacter</taxon>
    </lineage>
</organism>
<evidence type="ECO:0000313" key="4">
    <source>
        <dbReference type="Proteomes" id="UP000196710"/>
    </source>
</evidence>
<reference evidence="3 5" key="3">
    <citation type="submission" date="2020-11" db="EMBL/GenBank/DDBJ databases">
        <title>Closed and high quality bacterial genomes of the OMM12 community.</title>
        <authorList>
            <person name="Marbouty M."/>
            <person name="Lamy-Besnier Q."/>
            <person name="Debarbieux L."/>
            <person name="Koszul R."/>
        </authorList>
    </citation>
    <scope>NUCLEOTIDE SEQUENCE [LARGE SCALE GENOMIC DNA]</scope>
    <source>
        <strain evidence="3 5">KB18</strain>
    </source>
</reference>
<dbReference type="CDD" id="cd00093">
    <property type="entry name" value="HTH_XRE"/>
    <property type="match status" value="1"/>
</dbReference>
<dbReference type="InterPro" id="IPR001387">
    <property type="entry name" value="Cro/C1-type_HTH"/>
</dbReference>
<dbReference type="PROSITE" id="PS50943">
    <property type="entry name" value="HTH_CROC1"/>
    <property type="match status" value="1"/>
</dbReference>
<reference evidence="4" key="2">
    <citation type="submission" date="2017-05" db="EMBL/GenBank/DDBJ databases">
        <title>Improved OligoMM genomes.</title>
        <authorList>
            <person name="Garzetti D."/>
        </authorList>
    </citation>
    <scope>NUCLEOTIDE SEQUENCE [LARGE SCALE GENOMIC DNA]</scope>
    <source>
        <strain evidence="4">KB18</strain>
    </source>
</reference>
<keyword evidence="4" id="KW-1185">Reference proteome</keyword>
<evidence type="ECO:0000313" key="3">
    <source>
        <dbReference type="EMBL" id="QQR29131.1"/>
    </source>
</evidence>
<evidence type="ECO:0000259" key="1">
    <source>
        <dbReference type="PROSITE" id="PS50943"/>
    </source>
</evidence>
<dbReference type="Gene3D" id="1.10.260.40">
    <property type="entry name" value="lambda repressor-like DNA-binding domains"/>
    <property type="match status" value="1"/>
</dbReference>
<dbReference type="Proteomes" id="UP000196710">
    <property type="component" value="Chromosome"/>
</dbReference>
<reference evidence="2" key="1">
    <citation type="journal article" date="2017" name="Genome Announc.">
        <title>High-Quality Whole-Genome Sequences of the Oligo-Mouse-Microbiota Bacterial Community.</title>
        <authorList>
            <person name="Garzetti D."/>
            <person name="Brugiroux S."/>
            <person name="Bunk B."/>
            <person name="Pukall R."/>
            <person name="McCoy K.D."/>
            <person name="Macpherson A.J."/>
            <person name="Stecher B."/>
        </authorList>
    </citation>
    <scope>NUCLEOTIDE SEQUENCE</scope>
    <source>
        <strain evidence="2">KB18</strain>
    </source>
</reference>
<evidence type="ECO:0000313" key="2">
    <source>
        <dbReference type="EMBL" id="ASB39841.1"/>
    </source>
</evidence>
<evidence type="ECO:0000313" key="5">
    <source>
        <dbReference type="Proteomes" id="UP000596035"/>
    </source>
</evidence>
<protein>
    <submittedName>
        <fullName evidence="2 3">Transcriptional regulator</fullName>
    </submittedName>
</protein>
<proteinExistence type="predicted"/>